<keyword evidence="6" id="KW-1133">Transmembrane helix</keyword>
<gene>
    <name evidence="11" type="ORF">GOQ09_21720</name>
</gene>
<feature type="domain" description="Cadherin" evidence="10">
    <location>
        <begin position="254"/>
        <end position="349"/>
    </location>
</feature>
<dbReference type="EMBL" id="CP046622">
    <property type="protein sequence ID" value="QGW84031.1"/>
    <property type="molecule type" value="Genomic_DNA"/>
</dbReference>
<dbReference type="Pfam" id="PF17963">
    <property type="entry name" value="Big_9"/>
    <property type="match status" value="6"/>
</dbReference>
<feature type="domain" description="Cadherin" evidence="10">
    <location>
        <begin position="717"/>
        <end position="821"/>
    </location>
</feature>
<feature type="domain" description="VWFA" evidence="9">
    <location>
        <begin position="991"/>
        <end position="1181"/>
    </location>
</feature>
<evidence type="ECO:0000256" key="7">
    <source>
        <dbReference type="ARBA" id="ARBA00023136"/>
    </source>
</evidence>
<dbReference type="GO" id="GO:0005509">
    <property type="term" value="F:calcium ion binding"/>
    <property type="evidence" value="ECO:0007669"/>
    <property type="project" value="InterPro"/>
</dbReference>
<evidence type="ECO:0000313" key="11">
    <source>
        <dbReference type="EMBL" id="QGW84031.1"/>
    </source>
</evidence>
<dbReference type="SUPFAM" id="SSF53300">
    <property type="entry name" value="vWA-like"/>
    <property type="match status" value="1"/>
</dbReference>
<dbReference type="PROSITE" id="PS50234">
    <property type="entry name" value="VWFA"/>
    <property type="match status" value="1"/>
</dbReference>
<evidence type="ECO:0000256" key="6">
    <source>
        <dbReference type="ARBA" id="ARBA00022989"/>
    </source>
</evidence>
<dbReference type="Pfam" id="PF00092">
    <property type="entry name" value="VWA"/>
    <property type="match status" value="1"/>
</dbReference>
<evidence type="ECO:0000256" key="8">
    <source>
        <dbReference type="SAM" id="MobiDB-lite"/>
    </source>
</evidence>
<dbReference type="PROSITE" id="PS50268">
    <property type="entry name" value="CADHERIN_2"/>
    <property type="match status" value="7"/>
</dbReference>
<dbReference type="PANTHER" id="PTHR24025">
    <property type="entry name" value="DESMOGLEIN FAMILY MEMBER"/>
    <property type="match status" value="1"/>
</dbReference>
<dbReference type="Gene3D" id="3.40.50.410">
    <property type="entry name" value="von Willebrand factor, type A domain"/>
    <property type="match status" value="1"/>
</dbReference>
<dbReference type="NCBIfam" id="TIGR01965">
    <property type="entry name" value="VCBS_repeat"/>
    <property type="match status" value="1"/>
</dbReference>
<dbReference type="GO" id="GO:0016020">
    <property type="term" value="C:membrane"/>
    <property type="evidence" value="ECO:0007669"/>
    <property type="project" value="UniProtKB-SubCell"/>
</dbReference>
<dbReference type="InterPro" id="IPR002126">
    <property type="entry name" value="Cadherin-like_dom"/>
</dbReference>
<evidence type="ECO:0000256" key="2">
    <source>
        <dbReference type="ARBA" id="ARBA00022692"/>
    </source>
</evidence>
<dbReference type="GO" id="GO:0005911">
    <property type="term" value="C:cell-cell junction"/>
    <property type="evidence" value="ECO:0007669"/>
    <property type="project" value="TreeGrafter"/>
</dbReference>
<dbReference type="GO" id="GO:0007156">
    <property type="term" value="P:homophilic cell adhesion via plasma membrane adhesion molecules"/>
    <property type="evidence" value="ECO:0007669"/>
    <property type="project" value="InterPro"/>
</dbReference>
<evidence type="ECO:0000256" key="1">
    <source>
        <dbReference type="ARBA" id="ARBA00004370"/>
    </source>
</evidence>
<evidence type="ECO:0000256" key="5">
    <source>
        <dbReference type="ARBA" id="ARBA00022889"/>
    </source>
</evidence>
<dbReference type="Gene3D" id="2.60.40.3440">
    <property type="match status" value="6"/>
</dbReference>
<dbReference type="OrthoDB" id="4648428at2"/>
<dbReference type="CDD" id="cd11304">
    <property type="entry name" value="Cadherin_repeat"/>
    <property type="match status" value="7"/>
</dbReference>
<sequence length="1408" mass="142971">MKQIQVVPKDGGPVVDTRVEALSLEKASVIHLKIAPESVVRYERKGGDLVLSLRDGSSTVLQGFFNEYPQGGRNDLVLEDEAGVLWWGQYTGSWSEFHFTEIEWLDGVPVAAASDGLPGWLVAGLALLGVGVAAGAGGGGGGGGGGGFSLPPVAQPPLNRAPTGEPDSVAVRVGHSGSGTVVARDPDGDTLTYTLGQPPAHGTVVIDPQTGEYTYTPEPGYEGPDSFTVVITDGRGGTTTSTVDVTVQPNNEPTLPDYALTTPEDTPVGGQVTGVDLDGDSLTYVVGTPPSNGTVTVNPDGTYTYTPGPNFNGTDSFTVVVDDGNGGTATSTVEVTVGPTNDAPTVPNYTLTTPEDTPVGGQVTGVDLDGDSLTYVVGTPPANGTVTVNPDGTYTYTPGPDFNGTDSFTVVVDDGNGGTATSTVEVTVGPTNDAPTVPDYTLTTPEDTPVGGQVTGVDLDGDSLTYVVGTPPANGTVTVNPDGTYTYTPGTNFNGTDSFTVVVNDGNGGTATSTVEVTVGPTNDAPTVPNYTLTTPEDTPVGGQVTGVDLDGDSLTYVVGTPPANGTVTVNPDGTYTYTPGPDFNGTDSFTVVVNDGNGGTATSTVEVTVGPTNDAPTVPNYALTTPEDTPVGGQVTGVDLDGDSLTYVVGTPPANGTVTVNPDGTYTYTPGTNFNGTDSFTVVVNDGNGGTATSTVEVTINPVNDAPVFVGGDNNPTGSYSFSYDENSTEADVLGVVRATDVDGPSTTYAITAGNDNGWYAIDADGRITLTAAGVSAQANNYEAGPNVHTLTVRATDGAGGATDIAVNLAEQDLNEAPTVSATSAGPVYEDALPGGIYDGSDHSDVTQGTLSFADGDAGTVASDLVVSLGGPAGITSQGQPVTWNWDAASGTLTGSAVIGGVVTSIMTVQVGPVSETSPGNFAATYTATLTGPMDHPAGGADALSLAFTATVGDGVNNSAPATFNVGVQDDAPLLGDGQISVNVEPLQTNLMVVLDLSGSMAMETPTRLQRAKEAIQKLIEGYDDYGDVMIKLVTFSTNGQAYDNWMDAGTAISTINALSSNGTTNYWSALQAAMSATGYDSAGKLAGPDVQNVAYFFTDGEPNAGAGITPDREATWTEFLADRDINSYAVGIGNSLNAGHAAQVNPIAYDGSTDPDGTDKDGLIISDTSELDDVLQGTISPPAVGNLLTGGLGEGQGFGGDGGYVSTLSIDGDVYAYDTATGQLIVTPDGSPPDYAFDAIAKTLTVTTAAGGTLLVELETGEFNYQALPANYTETITYQVTDRDGDVSNVATQTLNVTFGNAAPPTAFSFMGADALGLQAVDGLEAQDDAGERNYAAWKADLLSSEDSSASSFDGLLNAAFLPAQTAMGVHTVTGEGSFSADSPTFVPPVATALDDELHHASAMYA</sequence>
<evidence type="ECO:0000256" key="4">
    <source>
        <dbReference type="ARBA" id="ARBA00022837"/>
    </source>
</evidence>
<dbReference type="Pfam" id="PF22783">
    <property type="entry name" value="BapA_N"/>
    <property type="match status" value="1"/>
</dbReference>
<organism evidence="11 12">
    <name type="scientific">Variovorax paradoxus</name>
    <dbReference type="NCBI Taxonomy" id="34073"/>
    <lineage>
        <taxon>Bacteria</taxon>
        <taxon>Pseudomonadati</taxon>
        <taxon>Pseudomonadota</taxon>
        <taxon>Betaproteobacteria</taxon>
        <taxon>Burkholderiales</taxon>
        <taxon>Comamonadaceae</taxon>
        <taxon>Variovorax</taxon>
    </lineage>
</organism>
<dbReference type="InterPro" id="IPR002035">
    <property type="entry name" value="VWF_A"/>
</dbReference>
<evidence type="ECO:0000259" key="10">
    <source>
        <dbReference type="PROSITE" id="PS50268"/>
    </source>
</evidence>
<feature type="domain" description="Cadherin" evidence="10">
    <location>
        <begin position="618"/>
        <end position="710"/>
    </location>
</feature>
<keyword evidence="2" id="KW-0812">Transmembrane</keyword>
<dbReference type="Gene3D" id="2.60.40.60">
    <property type="entry name" value="Cadherins"/>
    <property type="match status" value="1"/>
</dbReference>
<evidence type="ECO:0000313" key="12">
    <source>
        <dbReference type="Proteomes" id="UP000425817"/>
    </source>
</evidence>
<dbReference type="RefSeq" id="WP_157615612.1">
    <property type="nucleotide sequence ID" value="NZ_CP046622.1"/>
</dbReference>
<keyword evidence="4" id="KW-0106">Calcium</keyword>
<feature type="domain" description="Cadherin" evidence="10">
    <location>
        <begin position="345"/>
        <end position="440"/>
    </location>
</feature>
<feature type="domain" description="Cadherin" evidence="10">
    <location>
        <begin position="527"/>
        <end position="622"/>
    </location>
</feature>
<proteinExistence type="predicted"/>
<evidence type="ECO:0000256" key="3">
    <source>
        <dbReference type="ARBA" id="ARBA00022737"/>
    </source>
</evidence>
<dbReference type="NCBIfam" id="NF033677">
    <property type="entry name" value="biofilm_BapA_N"/>
    <property type="match status" value="1"/>
</dbReference>
<dbReference type="InterPro" id="IPR036465">
    <property type="entry name" value="vWFA_dom_sf"/>
</dbReference>
<keyword evidence="7" id="KW-0472">Membrane</keyword>
<dbReference type="NCBIfam" id="NF012211">
    <property type="entry name" value="tand_rpt_95"/>
    <property type="match status" value="6"/>
</dbReference>
<dbReference type="InterPro" id="IPR010221">
    <property type="entry name" value="VCBS_dom"/>
</dbReference>
<dbReference type="InterPro" id="IPR050971">
    <property type="entry name" value="Cadherin-domain_protein"/>
</dbReference>
<feature type="region of interest" description="Disordered" evidence="8">
    <location>
        <begin position="146"/>
        <end position="165"/>
    </location>
</feature>
<dbReference type="InterPro" id="IPR048051">
    <property type="entry name" value="BapA-like_prefix-like"/>
</dbReference>
<evidence type="ECO:0000259" key="9">
    <source>
        <dbReference type="PROSITE" id="PS50234"/>
    </source>
</evidence>
<reference evidence="11 12" key="1">
    <citation type="submission" date="2019-12" db="EMBL/GenBank/DDBJ databases">
        <title>Hybrid Genome Assemblies of two High G+C Isolates from Undergraduate Microbiology Courses.</title>
        <authorList>
            <person name="Ne Ville C.J."/>
            <person name="Enright D."/>
            <person name="Hernandez I."/>
            <person name="Dodsworth J."/>
            <person name="Orwin P.M."/>
        </authorList>
    </citation>
    <scope>NUCLEOTIDE SEQUENCE [LARGE SCALE GENOMIC DNA]</scope>
    <source>
        <strain evidence="11 12">CSUSB</strain>
    </source>
</reference>
<keyword evidence="5" id="KW-0130">Cell adhesion</keyword>
<protein>
    <submittedName>
        <fullName evidence="11">Tandem-95 repeat protein</fullName>
    </submittedName>
</protein>
<feature type="domain" description="Cadherin" evidence="10">
    <location>
        <begin position="436"/>
        <end position="531"/>
    </location>
</feature>
<dbReference type="CDD" id="cd00198">
    <property type="entry name" value="vWFA"/>
    <property type="match status" value="1"/>
</dbReference>
<keyword evidence="3" id="KW-0677">Repeat</keyword>
<dbReference type="SUPFAM" id="SSF49313">
    <property type="entry name" value="Cadherin-like"/>
    <property type="match status" value="6"/>
</dbReference>
<name>A0A6I6HM47_VARPD</name>
<dbReference type="Proteomes" id="UP000425817">
    <property type="component" value="Chromosome"/>
</dbReference>
<dbReference type="SMART" id="SM00327">
    <property type="entry name" value="VWA"/>
    <property type="match status" value="1"/>
</dbReference>
<feature type="domain" description="Cadherin" evidence="10">
    <location>
        <begin position="180"/>
        <end position="258"/>
    </location>
</feature>
<accession>A0A6I6HM47</accession>
<dbReference type="InterPro" id="IPR015919">
    <property type="entry name" value="Cadherin-like_sf"/>
</dbReference>
<comment type="subcellular location">
    <subcellularLocation>
        <location evidence="1">Membrane</location>
    </subcellularLocation>
</comment>
<dbReference type="PANTHER" id="PTHR24025:SF23">
    <property type="entry name" value="NEURAL-CADHERIN"/>
    <property type="match status" value="1"/>
</dbReference>